<accession>A0A9D4SMY1</accession>
<dbReference type="GO" id="GO:0008270">
    <property type="term" value="F:zinc ion binding"/>
    <property type="evidence" value="ECO:0007669"/>
    <property type="project" value="UniProtKB-KW"/>
</dbReference>
<dbReference type="InterPro" id="IPR013087">
    <property type="entry name" value="Znf_C2H2_type"/>
</dbReference>
<feature type="compositionally biased region" description="Basic and acidic residues" evidence="6">
    <location>
        <begin position="104"/>
        <end position="121"/>
    </location>
</feature>
<dbReference type="AlphaFoldDB" id="A0A9D4SMY1"/>
<reference evidence="8" key="2">
    <citation type="submission" date="2021-09" db="EMBL/GenBank/DDBJ databases">
        <authorList>
            <person name="Jia N."/>
            <person name="Wang J."/>
            <person name="Shi W."/>
            <person name="Du L."/>
            <person name="Sun Y."/>
            <person name="Zhan W."/>
            <person name="Jiang J."/>
            <person name="Wang Q."/>
            <person name="Zhang B."/>
            <person name="Ji P."/>
            <person name="Sakyi L.B."/>
            <person name="Cui X."/>
            <person name="Yuan T."/>
            <person name="Jiang B."/>
            <person name="Yang W."/>
            <person name="Lam T.T.-Y."/>
            <person name="Chang Q."/>
            <person name="Ding S."/>
            <person name="Wang X."/>
            <person name="Zhu J."/>
            <person name="Ruan X."/>
            <person name="Zhao L."/>
            <person name="Wei J."/>
            <person name="Que T."/>
            <person name="Du C."/>
            <person name="Cheng J."/>
            <person name="Dai P."/>
            <person name="Han X."/>
            <person name="Huang E."/>
            <person name="Gao Y."/>
            <person name="Liu J."/>
            <person name="Shao H."/>
            <person name="Ye R."/>
            <person name="Li L."/>
            <person name="Wei W."/>
            <person name="Wang X."/>
            <person name="Wang C."/>
            <person name="Huo Q."/>
            <person name="Li W."/>
            <person name="Guo W."/>
            <person name="Chen H."/>
            <person name="Chen S."/>
            <person name="Zhou L."/>
            <person name="Zhou L."/>
            <person name="Ni X."/>
            <person name="Tian J."/>
            <person name="Zhou Y."/>
            <person name="Sheng Y."/>
            <person name="Liu T."/>
            <person name="Pan Y."/>
            <person name="Xia L."/>
            <person name="Li J."/>
            <person name="Zhao F."/>
            <person name="Cao W."/>
        </authorList>
    </citation>
    <scope>NUCLEOTIDE SEQUENCE</scope>
    <source>
        <strain evidence="8">Rsan-2018</strain>
        <tissue evidence="8">Larvae</tissue>
    </source>
</reference>
<evidence type="ECO:0000256" key="4">
    <source>
        <dbReference type="ARBA" id="ARBA00022833"/>
    </source>
</evidence>
<keyword evidence="4" id="KW-0862">Zinc</keyword>
<feature type="region of interest" description="Disordered" evidence="6">
    <location>
        <begin position="1"/>
        <end position="30"/>
    </location>
</feature>
<gene>
    <name evidence="8" type="ORF">HPB52_015183</name>
</gene>
<feature type="compositionally biased region" description="Basic and acidic residues" evidence="6">
    <location>
        <begin position="320"/>
        <end position="337"/>
    </location>
</feature>
<evidence type="ECO:0000313" key="8">
    <source>
        <dbReference type="EMBL" id="KAH7935928.1"/>
    </source>
</evidence>
<keyword evidence="1" id="KW-0479">Metal-binding</keyword>
<evidence type="ECO:0000256" key="5">
    <source>
        <dbReference type="PROSITE-ProRule" id="PRU00042"/>
    </source>
</evidence>
<reference evidence="8" key="1">
    <citation type="journal article" date="2020" name="Cell">
        <title>Large-Scale Comparative Analyses of Tick Genomes Elucidate Their Genetic Diversity and Vector Capacities.</title>
        <authorList>
            <consortium name="Tick Genome and Microbiome Consortium (TIGMIC)"/>
            <person name="Jia N."/>
            <person name="Wang J."/>
            <person name="Shi W."/>
            <person name="Du L."/>
            <person name="Sun Y."/>
            <person name="Zhan W."/>
            <person name="Jiang J.F."/>
            <person name="Wang Q."/>
            <person name="Zhang B."/>
            <person name="Ji P."/>
            <person name="Bell-Sakyi L."/>
            <person name="Cui X.M."/>
            <person name="Yuan T.T."/>
            <person name="Jiang B.G."/>
            <person name="Yang W.F."/>
            <person name="Lam T.T."/>
            <person name="Chang Q.C."/>
            <person name="Ding S.J."/>
            <person name="Wang X.J."/>
            <person name="Zhu J.G."/>
            <person name="Ruan X.D."/>
            <person name="Zhao L."/>
            <person name="Wei J.T."/>
            <person name="Ye R.Z."/>
            <person name="Que T.C."/>
            <person name="Du C.H."/>
            <person name="Zhou Y.H."/>
            <person name="Cheng J.X."/>
            <person name="Dai P.F."/>
            <person name="Guo W.B."/>
            <person name="Han X.H."/>
            <person name="Huang E.J."/>
            <person name="Li L.F."/>
            <person name="Wei W."/>
            <person name="Gao Y.C."/>
            <person name="Liu J.Z."/>
            <person name="Shao H.Z."/>
            <person name="Wang X."/>
            <person name="Wang C.C."/>
            <person name="Yang T.C."/>
            <person name="Huo Q.B."/>
            <person name="Li W."/>
            <person name="Chen H.Y."/>
            <person name="Chen S.E."/>
            <person name="Zhou L.G."/>
            <person name="Ni X.B."/>
            <person name="Tian J.H."/>
            <person name="Sheng Y."/>
            <person name="Liu T."/>
            <person name="Pan Y.S."/>
            <person name="Xia L.Y."/>
            <person name="Li J."/>
            <person name="Zhao F."/>
            <person name="Cao W.C."/>
        </authorList>
    </citation>
    <scope>NUCLEOTIDE SEQUENCE</scope>
    <source>
        <strain evidence="8">Rsan-2018</strain>
    </source>
</reference>
<keyword evidence="9" id="KW-1185">Reference proteome</keyword>
<feature type="domain" description="C2H2-type" evidence="7">
    <location>
        <begin position="466"/>
        <end position="494"/>
    </location>
</feature>
<keyword evidence="2" id="KW-0677">Repeat</keyword>
<name>A0A9D4SMY1_RHISA</name>
<evidence type="ECO:0000256" key="6">
    <source>
        <dbReference type="SAM" id="MobiDB-lite"/>
    </source>
</evidence>
<dbReference type="EMBL" id="JABSTV010001255">
    <property type="protein sequence ID" value="KAH7935928.1"/>
    <property type="molecule type" value="Genomic_DNA"/>
</dbReference>
<dbReference type="Proteomes" id="UP000821837">
    <property type="component" value="Unassembled WGS sequence"/>
</dbReference>
<dbReference type="PANTHER" id="PTHR24408">
    <property type="entry name" value="ZINC FINGER PROTEIN"/>
    <property type="match status" value="1"/>
</dbReference>
<dbReference type="PANTHER" id="PTHR24408:SF58">
    <property type="entry name" value="TRANSCRIPTION FACTOR (TFIIIA), PUTATIVE (AFU_ORTHOLOGUE AFUA_1G05150)-RELATED"/>
    <property type="match status" value="1"/>
</dbReference>
<keyword evidence="3 5" id="KW-0863">Zinc-finger</keyword>
<feature type="compositionally biased region" description="Polar residues" evidence="6">
    <location>
        <begin position="1"/>
        <end position="24"/>
    </location>
</feature>
<protein>
    <recommendedName>
        <fullName evidence="7">C2H2-type domain-containing protein</fullName>
    </recommendedName>
</protein>
<comment type="caution">
    <text evidence="8">The sequence shown here is derived from an EMBL/GenBank/DDBJ whole genome shotgun (WGS) entry which is preliminary data.</text>
</comment>
<organism evidence="8 9">
    <name type="scientific">Rhipicephalus sanguineus</name>
    <name type="common">Brown dog tick</name>
    <name type="synonym">Ixodes sanguineus</name>
    <dbReference type="NCBI Taxonomy" id="34632"/>
    <lineage>
        <taxon>Eukaryota</taxon>
        <taxon>Metazoa</taxon>
        <taxon>Ecdysozoa</taxon>
        <taxon>Arthropoda</taxon>
        <taxon>Chelicerata</taxon>
        <taxon>Arachnida</taxon>
        <taxon>Acari</taxon>
        <taxon>Parasitiformes</taxon>
        <taxon>Ixodida</taxon>
        <taxon>Ixodoidea</taxon>
        <taxon>Ixodidae</taxon>
        <taxon>Rhipicephalinae</taxon>
        <taxon>Rhipicephalus</taxon>
        <taxon>Rhipicephalus</taxon>
    </lineage>
</organism>
<evidence type="ECO:0000313" key="9">
    <source>
        <dbReference type="Proteomes" id="UP000821837"/>
    </source>
</evidence>
<dbReference type="GO" id="GO:0000981">
    <property type="term" value="F:DNA-binding transcription factor activity, RNA polymerase II-specific"/>
    <property type="evidence" value="ECO:0007669"/>
    <property type="project" value="TreeGrafter"/>
</dbReference>
<dbReference type="GO" id="GO:0043565">
    <property type="term" value="F:sequence-specific DNA binding"/>
    <property type="evidence" value="ECO:0007669"/>
    <property type="project" value="TreeGrafter"/>
</dbReference>
<dbReference type="InterPro" id="IPR036236">
    <property type="entry name" value="Znf_C2H2_sf"/>
</dbReference>
<dbReference type="VEuPathDB" id="VectorBase:RSAN_057723"/>
<dbReference type="SMART" id="SM00355">
    <property type="entry name" value="ZnF_C2H2"/>
    <property type="match status" value="3"/>
</dbReference>
<dbReference type="Pfam" id="PF00096">
    <property type="entry name" value="zf-C2H2"/>
    <property type="match status" value="3"/>
</dbReference>
<feature type="domain" description="C2H2-type" evidence="7">
    <location>
        <begin position="401"/>
        <end position="429"/>
    </location>
</feature>
<sequence>MTCSSNNVDARPGNPSSSLEQLNNPPALPFSLKPVPELDALEQVVEQEKDAVLISRSLEVAEEGRQDGLGNNNADEPPFAHAVHAKGVQRKRRIYAENVANDAKVTRRSERFHGSSLDKAESSPAPTSITESDYGPGTSRPKLIRAATRHPPQYDPSDNGAPSRNAPKGAACQKSAHGNPSSSLEQLNNPPALPFSLKPVPELDALEQVVEQEKDAILISRSLEVAEEGRQDGLGNNNADEPPFAQCVADPASGGDLVIDEIPDPASGADLVTNESPGHLSKENIPNNDELPPSTPSAVHAKGVQRKRRIYAENVANDAKVTRRSERFHGSSLDKAESSPAPTSITESDYGPGTSRPKLIRAATRHPPQYDPSDNGAPSRNAPKGAACQKSAHGAGATKTWQCPSCSKVLSRKSCLNRHRQLVHEGSRPLKCPHCPKSFGLRDSLRSHIRRTLKRHLLTHVDDWPHQCEVCDKRFRELRTLRNHARSRHPTEISFD</sequence>
<dbReference type="PROSITE" id="PS50157">
    <property type="entry name" value="ZINC_FINGER_C2H2_2"/>
    <property type="match status" value="3"/>
</dbReference>
<evidence type="ECO:0000259" key="7">
    <source>
        <dbReference type="PROSITE" id="PS50157"/>
    </source>
</evidence>
<feature type="region of interest" description="Disordered" evidence="6">
    <location>
        <begin position="97"/>
        <end position="198"/>
    </location>
</feature>
<feature type="domain" description="C2H2-type" evidence="7">
    <location>
        <begin position="430"/>
        <end position="465"/>
    </location>
</feature>
<feature type="region of interest" description="Disordered" evidence="6">
    <location>
        <begin position="229"/>
        <end position="391"/>
    </location>
</feature>
<dbReference type="PROSITE" id="PS00028">
    <property type="entry name" value="ZINC_FINGER_C2H2_1"/>
    <property type="match status" value="2"/>
</dbReference>
<dbReference type="SUPFAM" id="SSF57667">
    <property type="entry name" value="beta-beta-alpha zinc fingers"/>
    <property type="match status" value="2"/>
</dbReference>
<evidence type="ECO:0000256" key="3">
    <source>
        <dbReference type="ARBA" id="ARBA00022771"/>
    </source>
</evidence>
<dbReference type="GO" id="GO:0005634">
    <property type="term" value="C:nucleus"/>
    <property type="evidence" value="ECO:0007669"/>
    <property type="project" value="TreeGrafter"/>
</dbReference>
<proteinExistence type="predicted"/>
<evidence type="ECO:0000256" key="1">
    <source>
        <dbReference type="ARBA" id="ARBA00022723"/>
    </source>
</evidence>
<evidence type="ECO:0000256" key="2">
    <source>
        <dbReference type="ARBA" id="ARBA00022737"/>
    </source>
</evidence>
<feature type="compositionally biased region" description="Polar residues" evidence="6">
    <location>
        <begin position="176"/>
        <end position="189"/>
    </location>
</feature>
<dbReference type="Gene3D" id="3.30.160.60">
    <property type="entry name" value="Classic Zinc Finger"/>
    <property type="match status" value="2"/>
</dbReference>